<dbReference type="OrthoDB" id="9134470at2"/>
<protein>
    <recommendedName>
        <fullName evidence="1">HTH cro/C1-type domain-containing protein</fullName>
    </recommendedName>
</protein>
<dbReference type="InterPro" id="IPR001387">
    <property type="entry name" value="Cro/C1-type_HTH"/>
</dbReference>
<dbReference type="GO" id="GO:0003677">
    <property type="term" value="F:DNA binding"/>
    <property type="evidence" value="ECO:0007669"/>
    <property type="project" value="InterPro"/>
</dbReference>
<dbReference type="RefSeq" id="WP_095419032.1">
    <property type="nucleotide sequence ID" value="NZ_CP022989.1"/>
</dbReference>
<keyword evidence="3" id="KW-1185">Reference proteome</keyword>
<organism evidence="2 3">
    <name type="scientific">Paraburkholderia aromaticivorans</name>
    <dbReference type="NCBI Taxonomy" id="2026199"/>
    <lineage>
        <taxon>Bacteria</taxon>
        <taxon>Pseudomonadati</taxon>
        <taxon>Pseudomonadota</taxon>
        <taxon>Betaproteobacteria</taxon>
        <taxon>Burkholderiales</taxon>
        <taxon>Burkholderiaceae</taxon>
        <taxon>Paraburkholderia</taxon>
    </lineage>
</organism>
<name>A0A248VJ47_9BURK</name>
<dbReference type="PROSITE" id="PS50943">
    <property type="entry name" value="HTH_CROC1"/>
    <property type="match status" value="1"/>
</dbReference>
<dbReference type="InterPro" id="IPR010982">
    <property type="entry name" value="Lambda_DNA-bd_dom_sf"/>
</dbReference>
<evidence type="ECO:0000313" key="3">
    <source>
        <dbReference type="Proteomes" id="UP000215158"/>
    </source>
</evidence>
<dbReference type="Gene3D" id="1.10.260.40">
    <property type="entry name" value="lambda repressor-like DNA-binding domains"/>
    <property type="match status" value="1"/>
</dbReference>
<reference evidence="2 3" key="1">
    <citation type="submission" date="2017-08" db="EMBL/GenBank/DDBJ databases">
        <title>Identification and genetic characteristics of simultaneous BTEX- and naphthalene-degrading Paraburkholderia sp. BN5 isolated from petroleum-contaminated soil.</title>
        <authorList>
            <person name="Lee Y."/>
            <person name="Jeon C.O."/>
        </authorList>
    </citation>
    <scope>NUCLEOTIDE SEQUENCE [LARGE SCALE GENOMIC DNA]</scope>
    <source>
        <strain evidence="2 3">BN5</strain>
    </source>
</reference>
<evidence type="ECO:0000313" key="2">
    <source>
        <dbReference type="EMBL" id="ASV99008.1"/>
    </source>
</evidence>
<evidence type="ECO:0000259" key="1">
    <source>
        <dbReference type="PROSITE" id="PS50943"/>
    </source>
</evidence>
<sequence length="65" mass="7073">MFSFQNNVKIAVQRVGGPTKAANAVGVSNATIHSWIKRAKIVNIEKAKILAKLAGMDVQDLRPTR</sequence>
<feature type="domain" description="HTH cro/C1-type" evidence="1">
    <location>
        <begin position="22"/>
        <end position="61"/>
    </location>
</feature>
<accession>A0A248VJ47</accession>
<dbReference type="Proteomes" id="UP000215158">
    <property type="component" value="Chromosome 1"/>
</dbReference>
<dbReference type="AlphaFoldDB" id="A0A248VJ47"/>
<gene>
    <name evidence="2" type="ORF">CJU94_13090</name>
</gene>
<dbReference type="KEGG" id="parb:CJU94_13090"/>
<proteinExistence type="predicted"/>
<dbReference type="EMBL" id="CP022989">
    <property type="protein sequence ID" value="ASV99008.1"/>
    <property type="molecule type" value="Genomic_DNA"/>
</dbReference>
<dbReference type="SUPFAM" id="SSF47413">
    <property type="entry name" value="lambda repressor-like DNA-binding domains"/>
    <property type="match status" value="1"/>
</dbReference>